<evidence type="ECO:0000256" key="1">
    <source>
        <dbReference type="ARBA" id="ARBA00022884"/>
    </source>
</evidence>
<evidence type="ECO:0000313" key="6">
    <source>
        <dbReference type="Proteomes" id="UP000001072"/>
    </source>
</evidence>
<feature type="domain" description="RRM" evidence="4">
    <location>
        <begin position="101"/>
        <end position="182"/>
    </location>
</feature>
<evidence type="ECO:0000259" key="4">
    <source>
        <dbReference type="PROSITE" id="PS50102"/>
    </source>
</evidence>
<gene>
    <name evidence="5" type="ORF">MELLADRAFT_79638</name>
</gene>
<dbReference type="SUPFAM" id="SSF63570">
    <property type="entry name" value="PABC (PABP) domain"/>
    <property type="match status" value="1"/>
</dbReference>
<dbReference type="CDD" id="cd00590">
    <property type="entry name" value="RRM_SF"/>
    <property type="match status" value="2"/>
</dbReference>
<dbReference type="SMART" id="SM00360">
    <property type="entry name" value="RRM"/>
    <property type="match status" value="3"/>
</dbReference>
<feature type="compositionally biased region" description="Polar residues" evidence="3">
    <location>
        <begin position="568"/>
        <end position="616"/>
    </location>
</feature>
<dbReference type="InterPro" id="IPR012677">
    <property type="entry name" value="Nucleotide-bd_a/b_plait_sf"/>
</dbReference>
<feature type="compositionally biased region" description="Polar residues" evidence="3">
    <location>
        <begin position="222"/>
        <end position="235"/>
    </location>
</feature>
<keyword evidence="6" id="KW-1185">Reference proteome</keyword>
<evidence type="ECO:0000313" key="5">
    <source>
        <dbReference type="EMBL" id="EGF98694.1"/>
    </source>
</evidence>
<dbReference type="Proteomes" id="UP000001072">
    <property type="component" value="Unassembled WGS sequence"/>
</dbReference>
<protein>
    <recommendedName>
        <fullName evidence="4">RRM domain-containing protein</fullName>
    </recommendedName>
</protein>
<evidence type="ECO:0000256" key="2">
    <source>
        <dbReference type="PROSITE-ProRule" id="PRU00176"/>
    </source>
</evidence>
<dbReference type="PROSITE" id="PS50102">
    <property type="entry name" value="RRM"/>
    <property type="match status" value="2"/>
</dbReference>
<dbReference type="InterPro" id="IPR035979">
    <property type="entry name" value="RBD_domain_sf"/>
</dbReference>
<organism evidence="6">
    <name type="scientific">Melampsora larici-populina (strain 98AG31 / pathotype 3-4-7)</name>
    <name type="common">Poplar leaf rust fungus</name>
    <dbReference type="NCBI Taxonomy" id="747676"/>
    <lineage>
        <taxon>Eukaryota</taxon>
        <taxon>Fungi</taxon>
        <taxon>Dikarya</taxon>
        <taxon>Basidiomycota</taxon>
        <taxon>Pucciniomycotina</taxon>
        <taxon>Pucciniomycetes</taxon>
        <taxon>Pucciniales</taxon>
        <taxon>Melampsoraceae</taxon>
        <taxon>Melampsora</taxon>
    </lineage>
</organism>
<dbReference type="HOGENOM" id="CLU_010069_0_0_1"/>
<dbReference type="VEuPathDB" id="FungiDB:MELLADRAFT_79638"/>
<keyword evidence="1 2" id="KW-0694">RNA-binding</keyword>
<evidence type="ECO:0000256" key="3">
    <source>
        <dbReference type="SAM" id="MobiDB-lite"/>
    </source>
</evidence>
<accession>F4S9I7</accession>
<feature type="compositionally biased region" description="Polar residues" evidence="3">
    <location>
        <begin position="379"/>
        <end position="389"/>
    </location>
</feature>
<dbReference type="GO" id="GO:0003723">
    <property type="term" value="F:RNA binding"/>
    <property type="evidence" value="ECO:0007669"/>
    <property type="project" value="UniProtKB-UniRule"/>
</dbReference>
<dbReference type="InterPro" id="IPR000504">
    <property type="entry name" value="RRM_dom"/>
</dbReference>
<dbReference type="Pfam" id="PF00076">
    <property type="entry name" value="RRM_1"/>
    <property type="match status" value="2"/>
</dbReference>
<name>F4S9I7_MELLP</name>
<feature type="region of interest" description="Disordered" evidence="3">
    <location>
        <begin position="222"/>
        <end position="250"/>
    </location>
</feature>
<dbReference type="KEGG" id="mlr:MELLADRAFT_79638"/>
<feature type="region of interest" description="Disordered" evidence="3">
    <location>
        <begin position="559"/>
        <end position="616"/>
    </location>
</feature>
<proteinExistence type="predicted"/>
<dbReference type="GeneID" id="18933296"/>
<dbReference type="Gene3D" id="3.30.70.330">
    <property type="match status" value="2"/>
</dbReference>
<dbReference type="RefSeq" id="XP_007418060.1">
    <property type="nucleotide sequence ID" value="XM_007417998.1"/>
</dbReference>
<dbReference type="InterPro" id="IPR052462">
    <property type="entry name" value="SLIRP/GR-RBP-like"/>
</dbReference>
<feature type="compositionally biased region" description="Basic residues" evidence="3">
    <location>
        <begin position="369"/>
        <end position="378"/>
    </location>
</feature>
<dbReference type="PANTHER" id="PTHR48027">
    <property type="entry name" value="HETEROGENEOUS NUCLEAR RIBONUCLEOPROTEIN 87F-RELATED"/>
    <property type="match status" value="1"/>
</dbReference>
<dbReference type="STRING" id="747676.F4S9I7"/>
<dbReference type="Gene3D" id="1.10.1900.10">
    <property type="entry name" value="c-terminal domain of poly(a) binding protein"/>
    <property type="match status" value="1"/>
</dbReference>
<dbReference type="InterPro" id="IPR036053">
    <property type="entry name" value="PABP-dom"/>
</dbReference>
<dbReference type="SUPFAM" id="SSF54928">
    <property type="entry name" value="RNA-binding domain, RBD"/>
    <property type="match status" value="2"/>
</dbReference>
<dbReference type="InParanoid" id="F4S9I7"/>
<feature type="region of interest" description="Disordered" evidence="3">
    <location>
        <begin position="369"/>
        <end position="396"/>
    </location>
</feature>
<dbReference type="eggNOG" id="KOG0144">
    <property type="taxonomic scope" value="Eukaryota"/>
</dbReference>
<sequence>MNNPMSPMFLTNPILHITGILPAVPDSDLIDALQECLRARLRINRDGSKWDETTGVVEFEKLENAEKAYATLQNYYFPEFKCTMKLSHSADPTADPKPSAKIRLVKFLPPNITPGQLFSLFRPFGPIYRVALNYIRTESDQPVFSGTALIEYYDENQASLAQIEMHCSEVQNHTIAVEQYDDKRDRNGRATASMNISPSGLASQWAQATPFIPVSGASDSNANVSRWASDQTQAQPYHHHQHPLSPLNESSRSAVSNWTLSPQTPLNGAHLNRAPSQSTTKHIDPCNLFIKGLGADVDSGDLFHAFKKFGTIVSARVMKNEVTGISRQFGFVSFSTEAETSAALEAMDGAQIGSTTNKIVVRLHELKKHKEGRTKTVKSPRSPNENSQHAGFMSMHGATSPRLSRAGSMDARTDIQMAEVMAGNSMELNRLQSDSPAIAPSMRSESRFPLSPPTVQLSYALLSGNTPSSRHSPTPSNVSLTPLSERERMLTAVLKLNNPTIGQRLDELVDLLMGLPAKERKLCLFNPQVLATKVCEAKEIMDTPDEVMEIVNASSAALPVPSPAVPVTTNLDASNTSQAASLPTPAQTPSRPSSATRVNSEQAPAPTTQEPTIAASSTPALYLTTKDLAKLPSKEIVDLIFTSSPLIQADIMPSFDQKVKEETDEWMDKLMTSTIHQQKQKLGEKVFKALRTFGIKGCPKLTVDLLDSEDLRSLAHLMNSFSDILKQKVLIKAT</sequence>
<dbReference type="EMBL" id="GL883171">
    <property type="protein sequence ID" value="EGF98694.1"/>
    <property type="molecule type" value="Genomic_DNA"/>
</dbReference>
<feature type="domain" description="RRM" evidence="4">
    <location>
        <begin position="286"/>
        <end position="366"/>
    </location>
</feature>
<dbReference type="AlphaFoldDB" id="F4S9I7"/>
<dbReference type="OrthoDB" id="6159137at2759"/>
<reference evidence="6" key="1">
    <citation type="journal article" date="2011" name="Proc. Natl. Acad. Sci. U.S.A.">
        <title>Obligate biotrophy features unraveled by the genomic analysis of rust fungi.</title>
        <authorList>
            <person name="Duplessis S."/>
            <person name="Cuomo C.A."/>
            <person name="Lin Y.-C."/>
            <person name="Aerts A."/>
            <person name="Tisserant E."/>
            <person name="Veneault-Fourrey C."/>
            <person name="Joly D.L."/>
            <person name="Hacquard S."/>
            <person name="Amselem J."/>
            <person name="Cantarel B.L."/>
            <person name="Chiu R."/>
            <person name="Coutinho P.M."/>
            <person name="Feau N."/>
            <person name="Field M."/>
            <person name="Frey P."/>
            <person name="Gelhaye E."/>
            <person name="Goldberg J."/>
            <person name="Grabherr M.G."/>
            <person name="Kodira C.D."/>
            <person name="Kohler A."/>
            <person name="Kuees U."/>
            <person name="Lindquist E.A."/>
            <person name="Lucas S.M."/>
            <person name="Mago R."/>
            <person name="Mauceli E."/>
            <person name="Morin E."/>
            <person name="Murat C."/>
            <person name="Pangilinan J.L."/>
            <person name="Park R."/>
            <person name="Pearson M."/>
            <person name="Quesneville H."/>
            <person name="Rouhier N."/>
            <person name="Sakthikumar S."/>
            <person name="Salamov A.A."/>
            <person name="Schmutz J."/>
            <person name="Selles B."/>
            <person name="Shapiro H."/>
            <person name="Tanguay P."/>
            <person name="Tuskan G.A."/>
            <person name="Henrissat B."/>
            <person name="Van de Peer Y."/>
            <person name="Rouze P."/>
            <person name="Ellis J.G."/>
            <person name="Dodds P.N."/>
            <person name="Schein J.E."/>
            <person name="Zhong S."/>
            <person name="Hamelin R.C."/>
            <person name="Grigoriev I.V."/>
            <person name="Szabo L.J."/>
            <person name="Martin F."/>
        </authorList>
    </citation>
    <scope>NUCLEOTIDE SEQUENCE [LARGE SCALE GENOMIC DNA]</scope>
    <source>
        <strain evidence="6">98AG31 / pathotype 3-4-7</strain>
    </source>
</reference>